<keyword evidence="1" id="KW-0472">Membrane</keyword>
<reference evidence="2 3" key="1">
    <citation type="submission" date="2019-05" db="EMBL/GenBank/DDBJ databases">
        <title>Draft Genome of Bradyrhizobium elkanii strain SEMIA 938, Used in Commercial Inoculants for Lupinus spp. in Brazil.</title>
        <authorList>
            <person name="Hungria M."/>
            <person name="Delamuta J.R.M."/>
            <person name="Ribeiro R.A."/>
            <person name="Nogueira M.A."/>
        </authorList>
    </citation>
    <scope>NUCLEOTIDE SEQUENCE [LARGE SCALE GENOMIC DNA]</scope>
    <source>
        <strain evidence="2 3">Semia 938</strain>
    </source>
</reference>
<gene>
    <name evidence="2" type="ORF">FDV58_24825</name>
</gene>
<dbReference type="AlphaFoldDB" id="A0A4U6RX15"/>
<keyword evidence="1" id="KW-0812">Transmembrane</keyword>
<organism evidence="2 3">
    <name type="scientific">Bradyrhizobium elkanii</name>
    <dbReference type="NCBI Taxonomy" id="29448"/>
    <lineage>
        <taxon>Bacteria</taxon>
        <taxon>Pseudomonadati</taxon>
        <taxon>Pseudomonadota</taxon>
        <taxon>Alphaproteobacteria</taxon>
        <taxon>Hyphomicrobiales</taxon>
        <taxon>Nitrobacteraceae</taxon>
        <taxon>Bradyrhizobium</taxon>
    </lineage>
</organism>
<dbReference type="EMBL" id="SZZP01000015">
    <property type="protein sequence ID" value="TKV78928.1"/>
    <property type="molecule type" value="Genomic_DNA"/>
</dbReference>
<sequence>MPRGQFATVFTLGFATAIALLGVVAAAIVFWSGEAWAWAYVILEAHQLPNSWLEPTYLALFVAGAGLLAAYWLVRIQQSIVAWAAGRTIARLGREYNEVAQRHGRDQADQFIKQRARALFERERFDLFGRDELARAIAAASVHASREV</sequence>
<evidence type="ECO:0000313" key="3">
    <source>
        <dbReference type="Proteomes" id="UP000305095"/>
    </source>
</evidence>
<evidence type="ECO:0000313" key="2">
    <source>
        <dbReference type="EMBL" id="TKV78928.1"/>
    </source>
</evidence>
<feature type="transmembrane region" description="Helical" evidence="1">
    <location>
        <begin position="56"/>
        <end position="74"/>
    </location>
</feature>
<proteinExistence type="predicted"/>
<dbReference type="Proteomes" id="UP000305095">
    <property type="component" value="Unassembled WGS sequence"/>
</dbReference>
<evidence type="ECO:0000256" key="1">
    <source>
        <dbReference type="SAM" id="Phobius"/>
    </source>
</evidence>
<accession>A0A4U6RX15</accession>
<comment type="caution">
    <text evidence="2">The sequence shown here is derived from an EMBL/GenBank/DDBJ whole genome shotgun (WGS) entry which is preliminary data.</text>
</comment>
<dbReference type="RefSeq" id="WP_137480915.1">
    <property type="nucleotide sequence ID" value="NZ_SZZP01000015.1"/>
</dbReference>
<name>A0A4U6RX15_BRAEL</name>
<keyword evidence="1" id="KW-1133">Transmembrane helix</keyword>
<protein>
    <submittedName>
        <fullName evidence="2">Uncharacterized protein</fullName>
    </submittedName>
</protein>